<dbReference type="PROSITE" id="PS51257">
    <property type="entry name" value="PROKAR_LIPOPROTEIN"/>
    <property type="match status" value="1"/>
</dbReference>
<dbReference type="VEuPathDB" id="VectorBase:ADIR009179"/>
<dbReference type="Proteomes" id="UP000075884">
    <property type="component" value="Unassembled WGS sequence"/>
</dbReference>
<accession>A0A182NNE4</accession>
<dbReference type="EnsemblMetazoa" id="ADIR009179-RA">
    <property type="protein sequence ID" value="ADIR009179-PA"/>
    <property type="gene ID" value="ADIR009179"/>
</dbReference>
<organism evidence="1 2">
    <name type="scientific">Anopheles dirus</name>
    <dbReference type="NCBI Taxonomy" id="7168"/>
    <lineage>
        <taxon>Eukaryota</taxon>
        <taxon>Metazoa</taxon>
        <taxon>Ecdysozoa</taxon>
        <taxon>Arthropoda</taxon>
        <taxon>Hexapoda</taxon>
        <taxon>Insecta</taxon>
        <taxon>Pterygota</taxon>
        <taxon>Neoptera</taxon>
        <taxon>Endopterygota</taxon>
        <taxon>Diptera</taxon>
        <taxon>Nematocera</taxon>
        <taxon>Culicoidea</taxon>
        <taxon>Culicidae</taxon>
        <taxon>Anophelinae</taxon>
        <taxon>Anopheles</taxon>
    </lineage>
</organism>
<sequence>MRYAFPFVTNRDPNVPGAQLPSFGSLASCRICQNFSSSRQGARSCALI</sequence>
<dbReference type="AlphaFoldDB" id="A0A182NNE4"/>
<protein>
    <submittedName>
        <fullName evidence="1">Uncharacterized protein</fullName>
    </submittedName>
</protein>
<proteinExistence type="predicted"/>
<keyword evidence="2" id="KW-1185">Reference proteome</keyword>
<evidence type="ECO:0000313" key="1">
    <source>
        <dbReference type="EnsemblMetazoa" id="ADIR009179-PA"/>
    </source>
</evidence>
<reference evidence="1" key="2">
    <citation type="submission" date="2020-05" db="UniProtKB">
        <authorList>
            <consortium name="EnsemblMetazoa"/>
        </authorList>
    </citation>
    <scope>IDENTIFICATION</scope>
    <source>
        <strain evidence="1">WRAIR2</strain>
    </source>
</reference>
<reference evidence="2" key="1">
    <citation type="submission" date="2013-03" db="EMBL/GenBank/DDBJ databases">
        <title>The Genome Sequence of Anopheles dirus WRAIR2.</title>
        <authorList>
            <consortium name="The Broad Institute Genomics Platform"/>
            <person name="Neafsey D.E."/>
            <person name="Walton C."/>
            <person name="Walker B."/>
            <person name="Young S.K."/>
            <person name="Zeng Q."/>
            <person name="Gargeya S."/>
            <person name="Fitzgerald M."/>
            <person name="Haas B."/>
            <person name="Abouelleil A."/>
            <person name="Allen A.W."/>
            <person name="Alvarado L."/>
            <person name="Arachchi H.M."/>
            <person name="Berlin A.M."/>
            <person name="Chapman S.B."/>
            <person name="Gainer-Dewar J."/>
            <person name="Goldberg J."/>
            <person name="Griggs A."/>
            <person name="Gujja S."/>
            <person name="Hansen M."/>
            <person name="Howarth C."/>
            <person name="Imamovic A."/>
            <person name="Ireland A."/>
            <person name="Larimer J."/>
            <person name="McCowan C."/>
            <person name="Murphy C."/>
            <person name="Pearson M."/>
            <person name="Poon T.W."/>
            <person name="Priest M."/>
            <person name="Roberts A."/>
            <person name="Saif S."/>
            <person name="Shea T."/>
            <person name="Sisk P."/>
            <person name="Sykes S."/>
            <person name="Wortman J."/>
            <person name="Nusbaum C."/>
            <person name="Birren B."/>
        </authorList>
    </citation>
    <scope>NUCLEOTIDE SEQUENCE [LARGE SCALE GENOMIC DNA]</scope>
    <source>
        <strain evidence="2">WRAIR2</strain>
    </source>
</reference>
<name>A0A182NNE4_9DIPT</name>
<evidence type="ECO:0000313" key="2">
    <source>
        <dbReference type="Proteomes" id="UP000075884"/>
    </source>
</evidence>